<organism evidence="5 6">
    <name type="scientific">Rhodococcus coprophilus</name>
    <dbReference type="NCBI Taxonomy" id="38310"/>
    <lineage>
        <taxon>Bacteria</taxon>
        <taxon>Bacillati</taxon>
        <taxon>Actinomycetota</taxon>
        <taxon>Actinomycetes</taxon>
        <taxon>Mycobacteriales</taxon>
        <taxon>Nocardiaceae</taxon>
        <taxon>Rhodococcus</taxon>
    </lineage>
</organism>
<reference evidence="5 6" key="1">
    <citation type="submission" date="2018-06" db="EMBL/GenBank/DDBJ databases">
        <authorList>
            <consortium name="Pathogen Informatics"/>
            <person name="Doyle S."/>
        </authorList>
    </citation>
    <scope>NUCLEOTIDE SEQUENCE [LARGE SCALE GENOMIC DNA]</scope>
    <source>
        <strain evidence="5 6">NCTC10994</strain>
    </source>
</reference>
<feature type="region of interest" description="Disordered" evidence="2">
    <location>
        <begin position="1"/>
        <end position="24"/>
    </location>
</feature>
<proteinExistence type="inferred from homology"/>
<accession>A0A2X4XCP7</accession>
<dbReference type="Pfam" id="PF19803">
    <property type="entry name" value="DUF6286"/>
    <property type="match status" value="1"/>
</dbReference>
<keyword evidence="3" id="KW-1133">Transmembrane helix</keyword>
<dbReference type="KEGG" id="rcr:NCTC10994_03670"/>
<evidence type="ECO:0000313" key="6">
    <source>
        <dbReference type="Proteomes" id="UP000249091"/>
    </source>
</evidence>
<feature type="transmembrane region" description="Helical" evidence="3">
    <location>
        <begin position="220"/>
        <end position="240"/>
    </location>
</feature>
<dbReference type="STRING" id="1219011.GCA_001895045_03972"/>
<dbReference type="RefSeq" id="WP_072704535.1">
    <property type="nucleotide sequence ID" value="NZ_JAFBBL010000001.1"/>
</dbReference>
<sequence>MADAVSPDTEPLPGTDVDDTDTAGHRGTLLIKDRAVERIAASAALQVPGVVRHTGGLSLLTGRELPRADVTTGGQAVAVNLFIAAEWPYDAAALTRRVHDAVARQLHDYTGLHVTELNVVVAATPQAEEREQAEQPVPVEYLESDIVAHTESRARIPVVQPLPPLATPAAAPAAALIAVGSLGLAFVAARELLIVRGTYAGAPWLRNAFEWFGRLHWEPWIGPVAGILALLGAALLFAALKPRRRTHLPLRVSGPAQTVWMRRTDVARMCSARASVLPGVRSARTVVDRRRAVVRVLADPEVSVAELTATIRAEVEPNLALLADPLPLVVKIGHADTRATASGGRRR</sequence>
<gene>
    <name evidence="5" type="ORF">NCTC10994_03670</name>
</gene>
<evidence type="ECO:0000259" key="4">
    <source>
        <dbReference type="Pfam" id="PF19803"/>
    </source>
</evidence>
<evidence type="ECO:0000313" key="5">
    <source>
        <dbReference type="EMBL" id="SQI37595.1"/>
    </source>
</evidence>
<dbReference type="InterPro" id="IPR046253">
    <property type="entry name" value="DUF6286"/>
</dbReference>
<keyword evidence="3" id="KW-0812">Transmembrane</keyword>
<comment type="similarity">
    <text evidence="1">Belongs to the asp23 family.</text>
</comment>
<dbReference type="AlphaFoldDB" id="A0A2X4XCP7"/>
<keyword evidence="6" id="KW-1185">Reference proteome</keyword>
<dbReference type="Proteomes" id="UP000249091">
    <property type="component" value="Chromosome 1"/>
</dbReference>
<evidence type="ECO:0000256" key="3">
    <source>
        <dbReference type="SAM" id="Phobius"/>
    </source>
</evidence>
<keyword evidence="3" id="KW-0472">Membrane</keyword>
<name>A0A2X4XCP7_9NOCA</name>
<dbReference type="Pfam" id="PF03780">
    <property type="entry name" value="Asp23"/>
    <property type="match status" value="1"/>
</dbReference>
<evidence type="ECO:0000256" key="1">
    <source>
        <dbReference type="ARBA" id="ARBA00005721"/>
    </source>
</evidence>
<evidence type="ECO:0000256" key="2">
    <source>
        <dbReference type="SAM" id="MobiDB-lite"/>
    </source>
</evidence>
<dbReference type="InterPro" id="IPR005531">
    <property type="entry name" value="Asp23"/>
</dbReference>
<protein>
    <submittedName>
        <fullName evidence="5">Membrane protein</fullName>
    </submittedName>
</protein>
<dbReference type="EMBL" id="LS483468">
    <property type="protein sequence ID" value="SQI37595.1"/>
    <property type="molecule type" value="Genomic_DNA"/>
</dbReference>
<feature type="domain" description="DUF6286" evidence="4">
    <location>
        <begin position="230"/>
        <end position="322"/>
    </location>
</feature>